<dbReference type="Pfam" id="PF00848">
    <property type="entry name" value="Ring_hydroxyl_A"/>
    <property type="match status" value="1"/>
</dbReference>
<dbReference type="GO" id="GO:0051537">
    <property type="term" value="F:2 iron, 2 sulfur cluster binding"/>
    <property type="evidence" value="ECO:0007669"/>
    <property type="project" value="UniProtKB-KW"/>
</dbReference>
<dbReference type="InterPro" id="IPR036922">
    <property type="entry name" value="Rieske_2Fe-2S_sf"/>
</dbReference>
<evidence type="ECO:0000256" key="6">
    <source>
        <dbReference type="ARBA" id="ARBA00014931"/>
    </source>
</evidence>
<dbReference type="GO" id="GO:0005506">
    <property type="term" value="F:iron ion binding"/>
    <property type="evidence" value="ECO:0007669"/>
    <property type="project" value="InterPro"/>
</dbReference>
<evidence type="ECO:0000256" key="12">
    <source>
        <dbReference type="ARBA" id="ARBA00049097"/>
    </source>
</evidence>
<keyword evidence="7" id="KW-0001">2Fe-2S</keyword>
<comment type="similarity">
    <text evidence="4">Belongs to the choline monooxygenase family.</text>
</comment>
<dbReference type="InterPro" id="IPR001663">
    <property type="entry name" value="Rng_hydr_dOase-A"/>
</dbReference>
<evidence type="ECO:0000256" key="4">
    <source>
        <dbReference type="ARBA" id="ARBA00010848"/>
    </source>
</evidence>
<feature type="domain" description="Rieske" evidence="14">
    <location>
        <begin position="119"/>
        <end position="226"/>
    </location>
</feature>
<sequence length="450" mass="50984">MAAYVSLTNTSLEQQAVQPSCQQPLAARQPAKRVRLANQRPKATATVDRPKQETAAEQSFAKRMNSNYEAVDSSQSGWRLEHWSSADGPVEEASTPPSSYYMDPQAFQLETRKVFARNWLAVGHTRQVAGIGDFFTGRLGDVPYLVTRGTDGELHAFHNVCRHHAAAVAHGCGTTQQLQCPYHGWQYDLQGKFRGATRTKGIKNFRAADQALMPIQLDTWGPFIFLNFDPKYQGPGVEEWLATGGQAMHTYGMDNPDFMYAASADYDIDCNWKVYNDNYLDGGYHVPFAHPAFTEALDIDNYHSKLHEVVSFQVSPLAQQEPNSEDPIVRSITENRRAGGGEGPKFAFVYPNFMINKYELWMDTFTTIPLAVDKCRVHFDYYVHRSKADDKEFVQQMIEGENIVQQEDVGLCQEVQKGLQSPAYDVGRYVPSTEFPMFHFHQQVHRDLMR</sequence>
<name>A0AAW1RPL3_9CHLO</name>
<evidence type="ECO:0000259" key="14">
    <source>
        <dbReference type="PROSITE" id="PS51296"/>
    </source>
</evidence>
<evidence type="ECO:0000256" key="2">
    <source>
        <dbReference type="ARBA" id="ARBA00002149"/>
    </source>
</evidence>
<organism evidence="15 16">
    <name type="scientific">Apatococcus lobatus</name>
    <dbReference type="NCBI Taxonomy" id="904363"/>
    <lineage>
        <taxon>Eukaryota</taxon>
        <taxon>Viridiplantae</taxon>
        <taxon>Chlorophyta</taxon>
        <taxon>core chlorophytes</taxon>
        <taxon>Trebouxiophyceae</taxon>
        <taxon>Chlorellales</taxon>
        <taxon>Chlorellaceae</taxon>
        <taxon>Apatococcus</taxon>
    </lineage>
</organism>
<feature type="compositionally biased region" description="Polar residues" evidence="13">
    <location>
        <begin position="14"/>
        <end position="23"/>
    </location>
</feature>
<dbReference type="AlphaFoldDB" id="A0AAW1RPL3"/>
<protein>
    <recommendedName>
        <fullName evidence="6">Choline monooxygenase, chloroplastic</fullName>
        <ecNumber evidence="5">1.14.15.7</ecNumber>
    </recommendedName>
</protein>
<dbReference type="EMBL" id="JALJOS010000008">
    <property type="protein sequence ID" value="KAK9835707.1"/>
    <property type="molecule type" value="Genomic_DNA"/>
</dbReference>
<evidence type="ECO:0000256" key="8">
    <source>
        <dbReference type="ARBA" id="ARBA00022723"/>
    </source>
</evidence>
<evidence type="ECO:0000256" key="3">
    <source>
        <dbReference type="ARBA" id="ARBA00004866"/>
    </source>
</evidence>
<dbReference type="PROSITE" id="PS51296">
    <property type="entry name" value="RIESKE"/>
    <property type="match status" value="1"/>
</dbReference>
<dbReference type="GO" id="GO:0019133">
    <property type="term" value="F:choline monooxygenase activity"/>
    <property type="evidence" value="ECO:0007669"/>
    <property type="project" value="UniProtKB-EC"/>
</dbReference>
<reference evidence="15 16" key="1">
    <citation type="journal article" date="2024" name="Nat. Commun.">
        <title>Phylogenomics reveals the evolutionary origins of lichenization in chlorophyte algae.</title>
        <authorList>
            <person name="Puginier C."/>
            <person name="Libourel C."/>
            <person name="Otte J."/>
            <person name="Skaloud P."/>
            <person name="Haon M."/>
            <person name="Grisel S."/>
            <person name="Petersen M."/>
            <person name="Berrin J.G."/>
            <person name="Delaux P.M."/>
            <person name="Dal Grande F."/>
            <person name="Keller J."/>
        </authorList>
    </citation>
    <scope>NUCLEOTIDE SEQUENCE [LARGE SCALE GENOMIC DNA]</scope>
    <source>
        <strain evidence="15 16">SAG 2145</strain>
    </source>
</reference>
<dbReference type="Gene3D" id="3.90.380.10">
    <property type="entry name" value="Naphthalene 1,2-dioxygenase Alpha Subunit, Chain A, domain 1"/>
    <property type="match status" value="2"/>
</dbReference>
<evidence type="ECO:0000256" key="13">
    <source>
        <dbReference type="SAM" id="MobiDB-lite"/>
    </source>
</evidence>
<dbReference type="Pfam" id="PF00355">
    <property type="entry name" value="Rieske"/>
    <property type="match status" value="1"/>
</dbReference>
<keyword evidence="9" id="KW-0560">Oxidoreductase</keyword>
<keyword evidence="11" id="KW-0411">Iron-sulfur</keyword>
<dbReference type="SUPFAM" id="SSF55961">
    <property type="entry name" value="Bet v1-like"/>
    <property type="match status" value="1"/>
</dbReference>
<evidence type="ECO:0000313" key="15">
    <source>
        <dbReference type="EMBL" id="KAK9835707.1"/>
    </source>
</evidence>
<evidence type="ECO:0000256" key="11">
    <source>
        <dbReference type="ARBA" id="ARBA00023014"/>
    </source>
</evidence>
<dbReference type="InterPro" id="IPR015879">
    <property type="entry name" value="Ring_hydroxy_dOase_asu_C_dom"/>
</dbReference>
<dbReference type="PANTHER" id="PTHR43756:SF5">
    <property type="entry name" value="CHOLINE MONOOXYGENASE, CHLOROPLASTIC"/>
    <property type="match status" value="1"/>
</dbReference>
<proteinExistence type="inferred from homology"/>
<feature type="region of interest" description="Disordered" evidence="13">
    <location>
        <begin position="14"/>
        <end position="58"/>
    </location>
</feature>
<dbReference type="PRINTS" id="PR00090">
    <property type="entry name" value="RNGDIOXGNASE"/>
</dbReference>
<dbReference type="SUPFAM" id="SSF50022">
    <property type="entry name" value="ISP domain"/>
    <property type="match status" value="1"/>
</dbReference>
<dbReference type="Proteomes" id="UP001438707">
    <property type="component" value="Unassembled WGS sequence"/>
</dbReference>
<evidence type="ECO:0000256" key="7">
    <source>
        <dbReference type="ARBA" id="ARBA00022714"/>
    </source>
</evidence>
<comment type="cofactor">
    <cofactor evidence="1">
        <name>Fe cation</name>
        <dbReference type="ChEBI" id="CHEBI:24875"/>
    </cofactor>
</comment>
<comment type="caution">
    <text evidence="15">The sequence shown here is derived from an EMBL/GenBank/DDBJ whole genome shotgun (WGS) entry which is preliminary data.</text>
</comment>
<gene>
    <name evidence="15" type="ORF">WJX74_006388</name>
</gene>
<evidence type="ECO:0000256" key="10">
    <source>
        <dbReference type="ARBA" id="ARBA00023004"/>
    </source>
</evidence>
<evidence type="ECO:0000256" key="1">
    <source>
        <dbReference type="ARBA" id="ARBA00001962"/>
    </source>
</evidence>
<keyword evidence="10" id="KW-0408">Iron</keyword>
<dbReference type="InterPro" id="IPR017941">
    <property type="entry name" value="Rieske_2Fe-2S"/>
</dbReference>
<dbReference type="PANTHER" id="PTHR43756">
    <property type="entry name" value="CHOLINE MONOOXYGENASE, CHLOROPLASTIC"/>
    <property type="match status" value="1"/>
</dbReference>
<keyword evidence="16" id="KW-1185">Reference proteome</keyword>
<comment type="function">
    <text evidence="2">Catalyzes the first step of the osmoprotectant glycine betaine synthesis.</text>
</comment>
<accession>A0AAW1RPL3</accession>
<dbReference type="EC" id="1.14.15.7" evidence="5"/>
<comment type="pathway">
    <text evidence="3">Amine and polyamine biosynthesis; betaine biosynthesis via choline pathway; betaine aldehyde from choline (monooxygenase route): step 1/1.</text>
</comment>
<keyword evidence="8" id="KW-0479">Metal-binding</keyword>
<comment type="catalytic activity">
    <reaction evidence="12">
        <text>choline + 2 reduced [2Fe-2S]-[ferredoxin] + O2 + 2 H(+) = betaine aldehyde hydrate + 2 oxidized [2Fe-2S]-[ferredoxin] + H2O</text>
        <dbReference type="Rhea" id="RHEA:17769"/>
        <dbReference type="Rhea" id="RHEA-COMP:10000"/>
        <dbReference type="Rhea" id="RHEA-COMP:10001"/>
        <dbReference type="ChEBI" id="CHEBI:15354"/>
        <dbReference type="ChEBI" id="CHEBI:15377"/>
        <dbReference type="ChEBI" id="CHEBI:15378"/>
        <dbReference type="ChEBI" id="CHEBI:15379"/>
        <dbReference type="ChEBI" id="CHEBI:15870"/>
        <dbReference type="ChEBI" id="CHEBI:33737"/>
        <dbReference type="ChEBI" id="CHEBI:33738"/>
        <dbReference type="EC" id="1.14.15.7"/>
    </reaction>
</comment>
<evidence type="ECO:0000313" key="16">
    <source>
        <dbReference type="Proteomes" id="UP001438707"/>
    </source>
</evidence>
<dbReference type="Gene3D" id="2.102.10.10">
    <property type="entry name" value="Rieske [2Fe-2S] iron-sulphur domain"/>
    <property type="match status" value="1"/>
</dbReference>
<evidence type="ECO:0000256" key="5">
    <source>
        <dbReference type="ARBA" id="ARBA00012763"/>
    </source>
</evidence>
<evidence type="ECO:0000256" key="9">
    <source>
        <dbReference type="ARBA" id="ARBA00023002"/>
    </source>
</evidence>